<dbReference type="PANTHER" id="PTHR39609">
    <property type="entry name" value="RFEG-RELATED"/>
    <property type="match status" value="1"/>
</dbReference>
<dbReference type="AlphaFoldDB" id="A0A5N7ABT8"/>
<dbReference type="GeneID" id="43650611"/>
<gene>
    <name evidence="1" type="ORF">BDV27DRAFT_124772</name>
</gene>
<reference evidence="1 2" key="1">
    <citation type="submission" date="2019-04" db="EMBL/GenBank/DDBJ databases">
        <title>Friends and foes A comparative genomics studyof 23 Aspergillus species from section Flavi.</title>
        <authorList>
            <consortium name="DOE Joint Genome Institute"/>
            <person name="Kjaerbolling I."/>
            <person name="Vesth T."/>
            <person name="Frisvad J.C."/>
            <person name="Nybo J.L."/>
            <person name="Theobald S."/>
            <person name="Kildgaard S."/>
            <person name="Isbrandt T."/>
            <person name="Kuo A."/>
            <person name="Sato A."/>
            <person name="Lyhne E.K."/>
            <person name="Kogle M.E."/>
            <person name="Wiebenga A."/>
            <person name="Kun R.S."/>
            <person name="Lubbers R.J."/>
            <person name="Makela M.R."/>
            <person name="Barry K."/>
            <person name="Chovatia M."/>
            <person name="Clum A."/>
            <person name="Daum C."/>
            <person name="Haridas S."/>
            <person name="He G."/>
            <person name="LaButti K."/>
            <person name="Lipzen A."/>
            <person name="Mondo S."/>
            <person name="Riley R."/>
            <person name="Salamov A."/>
            <person name="Simmons B.A."/>
            <person name="Magnuson J.K."/>
            <person name="Henrissat B."/>
            <person name="Mortensen U.H."/>
            <person name="Larsen T.O."/>
            <person name="Devries R.P."/>
            <person name="Grigoriev I.V."/>
            <person name="Machida M."/>
            <person name="Baker S.E."/>
            <person name="Andersen M.R."/>
        </authorList>
    </citation>
    <scope>NUCLEOTIDE SEQUENCE [LARGE SCALE GENOMIC DNA]</scope>
    <source>
        <strain evidence="1 2">CBS 763.97</strain>
    </source>
</reference>
<accession>A0A5N7ABT8</accession>
<protein>
    <submittedName>
        <fullName evidence="1">Uncharacterized protein</fullName>
    </submittedName>
</protein>
<sequence length="167" mass="19634">MVDMMLDAYNPKCLVDIRSHRYQHRRRLNSKPPINPTHTYTNLPKTRNISMRMSQVQQYWLPGYGLSRHIVLGHIQYFLGPSASVRPYTYQGREGYLIVGVPLTREQIDDLAAMSREYERQETLRMAGDSTNEVSTRHAEPYINEIVPVRALAPRRRPFEYETRRGR</sequence>
<evidence type="ECO:0000313" key="2">
    <source>
        <dbReference type="Proteomes" id="UP000326268"/>
    </source>
</evidence>
<keyword evidence="2" id="KW-1185">Reference proteome</keyword>
<dbReference type="RefSeq" id="XP_031929869.1">
    <property type="nucleotide sequence ID" value="XM_032066165.1"/>
</dbReference>
<evidence type="ECO:0000313" key="1">
    <source>
        <dbReference type="EMBL" id="KAE8366788.1"/>
    </source>
</evidence>
<name>A0A5N7ABT8_9EURO</name>
<organism evidence="1 2">
    <name type="scientific">Aspergillus caelatus</name>
    <dbReference type="NCBI Taxonomy" id="61420"/>
    <lineage>
        <taxon>Eukaryota</taxon>
        <taxon>Fungi</taxon>
        <taxon>Dikarya</taxon>
        <taxon>Ascomycota</taxon>
        <taxon>Pezizomycotina</taxon>
        <taxon>Eurotiomycetes</taxon>
        <taxon>Eurotiomycetidae</taxon>
        <taxon>Eurotiales</taxon>
        <taxon>Aspergillaceae</taxon>
        <taxon>Aspergillus</taxon>
        <taxon>Aspergillus subgen. Circumdati</taxon>
    </lineage>
</organism>
<dbReference type="EMBL" id="ML737607">
    <property type="protein sequence ID" value="KAE8366788.1"/>
    <property type="molecule type" value="Genomic_DNA"/>
</dbReference>
<dbReference type="Proteomes" id="UP000326268">
    <property type="component" value="Unassembled WGS sequence"/>
</dbReference>
<dbReference type="PANTHER" id="PTHR39609:SF2">
    <property type="entry name" value="TRANSCRIPTION FACTOR RFEG"/>
    <property type="match status" value="1"/>
</dbReference>
<dbReference type="OrthoDB" id="3827557at2759"/>
<proteinExistence type="predicted"/>